<organism evidence="2 3">
    <name type="scientific">Brassica napus</name>
    <name type="common">Rape</name>
    <dbReference type="NCBI Taxonomy" id="3708"/>
    <lineage>
        <taxon>Eukaryota</taxon>
        <taxon>Viridiplantae</taxon>
        <taxon>Streptophyta</taxon>
        <taxon>Embryophyta</taxon>
        <taxon>Tracheophyta</taxon>
        <taxon>Spermatophyta</taxon>
        <taxon>Magnoliopsida</taxon>
        <taxon>eudicotyledons</taxon>
        <taxon>Gunneridae</taxon>
        <taxon>Pentapetalae</taxon>
        <taxon>rosids</taxon>
        <taxon>malvids</taxon>
        <taxon>Brassicales</taxon>
        <taxon>Brassicaceae</taxon>
        <taxon>Brassiceae</taxon>
        <taxon>Brassica</taxon>
    </lineage>
</organism>
<evidence type="ECO:0000313" key="3">
    <source>
        <dbReference type="Proteomes" id="UP000028999"/>
    </source>
</evidence>
<reference evidence="2" key="2">
    <citation type="submission" date="2014-06" db="EMBL/GenBank/DDBJ databases">
        <authorList>
            <person name="Genoscope - CEA"/>
        </authorList>
    </citation>
    <scope>NUCLEOTIDE SEQUENCE</scope>
</reference>
<dbReference type="Proteomes" id="UP001295469">
    <property type="component" value="Chromosome C04"/>
</dbReference>
<keyword evidence="3" id="KW-1185">Reference proteome</keyword>
<dbReference type="EMBL" id="HG994368">
    <property type="protein sequence ID" value="CAF1852688.1"/>
    <property type="molecule type" value="Genomic_DNA"/>
</dbReference>
<accession>A0A078FLR9</accession>
<dbReference type="AlphaFoldDB" id="A0A078FLR9"/>
<protein>
    <submittedName>
        <fullName evidence="1">(rape) hypothetical protein</fullName>
    </submittedName>
    <submittedName>
        <fullName evidence="2">BnaC04g26170D protein</fullName>
    </submittedName>
</protein>
<name>A0A078FLR9_BRANA</name>
<dbReference type="Proteomes" id="UP000028999">
    <property type="component" value="Unassembled WGS sequence"/>
</dbReference>
<dbReference type="PaxDb" id="3708-A0A078FLR9"/>
<reference evidence="1" key="3">
    <citation type="submission" date="2021-01" db="EMBL/GenBank/DDBJ databases">
        <authorList>
            <consortium name="Genoscope - CEA"/>
            <person name="William W."/>
        </authorList>
    </citation>
    <scope>NUCLEOTIDE SEQUENCE</scope>
</reference>
<dbReference type="Gramene" id="CDY13218">
    <property type="protein sequence ID" value="CDY13218"/>
    <property type="gene ID" value="GSBRNA2T00071118001"/>
</dbReference>
<gene>
    <name evidence="2" type="primary">BnaC04g26170D</name>
    <name evidence="1" type="ORF">DARMORV10_C04P37880.1</name>
    <name evidence="2" type="ORF">GSBRNA2T00071118001</name>
</gene>
<sequence>MSMIIIERDFRGEHFGSLNNVMVCGFTSRGIGLHKVAKFENEQ</sequence>
<proteinExistence type="predicted"/>
<evidence type="ECO:0000313" key="2">
    <source>
        <dbReference type="EMBL" id="CDY13218.1"/>
    </source>
</evidence>
<dbReference type="EMBL" id="LK032032">
    <property type="protein sequence ID" value="CDY13218.1"/>
    <property type="molecule type" value="Genomic_DNA"/>
</dbReference>
<evidence type="ECO:0000313" key="1">
    <source>
        <dbReference type="EMBL" id="CAF1852688.1"/>
    </source>
</evidence>
<reference evidence="2 3" key="1">
    <citation type="journal article" date="2014" name="Science">
        <title>Plant genetics. Early allopolyploid evolution in the post-Neolithic Brassica napus oilseed genome.</title>
        <authorList>
            <person name="Chalhoub B."/>
            <person name="Denoeud F."/>
            <person name="Liu S."/>
            <person name="Parkin I.A."/>
            <person name="Tang H."/>
            <person name="Wang X."/>
            <person name="Chiquet J."/>
            <person name="Belcram H."/>
            <person name="Tong C."/>
            <person name="Samans B."/>
            <person name="Correa M."/>
            <person name="Da Silva C."/>
            <person name="Just J."/>
            <person name="Falentin C."/>
            <person name="Koh C.S."/>
            <person name="Le Clainche I."/>
            <person name="Bernard M."/>
            <person name="Bento P."/>
            <person name="Noel B."/>
            <person name="Labadie K."/>
            <person name="Alberti A."/>
            <person name="Charles M."/>
            <person name="Arnaud D."/>
            <person name="Guo H."/>
            <person name="Daviaud C."/>
            <person name="Alamery S."/>
            <person name="Jabbari K."/>
            <person name="Zhao M."/>
            <person name="Edger P.P."/>
            <person name="Chelaifa H."/>
            <person name="Tack D."/>
            <person name="Lassalle G."/>
            <person name="Mestiri I."/>
            <person name="Schnel N."/>
            <person name="Le Paslier M.C."/>
            <person name="Fan G."/>
            <person name="Renault V."/>
            <person name="Bayer P.E."/>
            <person name="Golicz A.A."/>
            <person name="Manoli S."/>
            <person name="Lee T.H."/>
            <person name="Thi V.H."/>
            <person name="Chalabi S."/>
            <person name="Hu Q."/>
            <person name="Fan C."/>
            <person name="Tollenaere R."/>
            <person name="Lu Y."/>
            <person name="Battail C."/>
            <person name="Shen J."/>
            <person name="Sidebottom C.H."/>
            <person name="Wang X."/>
            <person name="Canaguier A."/>
            <person name="Chauveau A."/>
            <person name="Berard A."/>
            <person name="Deniot G."/>
            <person name="Guan M."/>
            <person name="Liu Z."/>
            <person name="Sun F."/>
            <person name="Lim Y.P."/>
            <person name="Lyons E."/>
            <person name="Town C.D."/>
            <person name="Bancroft I."/>
            <person name="Wang X."/>
            <person name="Meng J."/>
            <person name="Ma J."/>
            <person name="Pires J.C."/>
            <person name="King G.J."/>
            <person name="Brunel D."/>
            <person name="Delourme R."/>
            <person name="Renard M."/>
            <person name="Aury J.M."/>
            <person name="Adams K.L."/>
            <person name="Batley J."/>
            <person name="Snowdon R.J."/>
            <person name="Tost J."/>
            <person name="Edwards D."/>
            <person name="Zhou Y."/>
            <person name="Hua W."/>
            <person name="Sharpe A.G."/>
            <person name="Paterson A.H."/>
            <person name="Guan C."/>
            <person name="Wincker P."/>
        </authorList>
    </citation>
    <scope>NUCLEOTIDE SEQUENCE [LARGE SCALE GENOMIC DNA]</scope>
    <source>
        <strain evidence="3">cv. Darmor-bzh</strain>
    </source>
</reference>